<dbReference type="Proteomes" id="UP000721954">
    <property type="component" value="Unassembled WGS sequence"/>
</dbReference>
<name>A0ABS3XNJ8_9ACTN</name>
<sequence length="57" mass="6135">MTVVKTDNTALTCAFFMISVVGGVAGGRLGAPGDRGCTALLHREDFVRFPRVVVRRI</sequence>
<keyword evidence="2" id="KW-1185">Reference proteome</keyword>
<organism evidence="1 2">
    <name type="scientific">Streptomyces smyrnaeus</name>
    <dbReference type="NCBI Taxonomy" id="1387713"/>
    <lineage>
        <taxon>Bacteria</taxon>
        <taxon>Bacillati</taxon>
        <taxon>Actinomycetota</taxon>
        <taxon>Actinomycetes</taxon>
        <taxon>Kitasatosporales</taxon>
        <taxon>Streptomycetaceae</taxon>
        <taxon>Streptomyces</taxon>
    </lineage>
</organism>
<evidence type="ECO:0000313" key="1">
    <source>
        <dbReference type="EMBL" id="MBO8196982.1"/>
    </source>
</evidence>
<accession>A0ABS3XNJ8</accession>
<gene>
    <name evidence="1" type="ORF">JW613_01445</name>
</gene>
<dbReference type="RefSeq" id="WP_209208841.1">
    <property type="nucleotide sequence ID" value="NZ_JAFFZM010000001.1"/>
</dbReference>
<reference evidence="1 2" key="1">
    <citation type="submission" date="2021-02" db="EMBL/GenBank/DDBJ databases">
        <title>Streptomyces spirodelae sp. nov., isolated from duckweed.</title>
        <authorList>
            <person name="Saimee Y."/>
            <person name="Duangmal K."/>
        </authorList>
    </citation>
    <scope>NUCLEOTIDE SEQUENCE [LARGE SCALE GENOMIC DNA]</scope>
    <source>
        <strain evidence="1 2">DSM 42105</strain>
    </source>
</reference>
<dbReference type="GeneID" id="96257249"/>
<dbReference type="EMBL" id="JAFFZM010000001">
    <property type="protein sequence ID" value="MBO8196982.1"/>
    <property type="molecule type" value="Genomic_DNA"/>
</dbReference>
<proteinExistence type="predicted"/>
<protein>
    <submittedName>
        <fullName evidence="1">Uncharacterized protein</fullName>
    </submittedName>
</protein>
<evidence type="ECO:0000313" key="2">
    <source>
        <dbReference type="Proteomes" id="UP000721954"/>
    </source>
</evidence>
<comment type="caution">
    <text evidence="1">The sequence shown here is derived from an EMBL/GenBank/DDBJ whole genome shotgun (WGS) entry which is preliminary data.</text>
</comment>